<dbReference type="AlphaFoldDB" id="A0A2P2J8I9"/>
<reference evidence="1" key="1">
    <citation type="submission" date="2018-02" db="EMBL/GenBank/DDBJ databases">
        <title>Rhizophora mucronata_Transcriptome.</title>
        <authorList>
            <person name="Meera S.P."/>
            <person name="Sreeshan A."/>
            <person name="Augustine A."/>
        </authorList>
    </citation>
    <scope>NUCLEOTIDE SEQUENCE</scope>
    <source>
        <tissue evidence="1">Leaf</tissue>
    </source>
</reference>
<sequence>MYVNMSSSFLFFLVLIPRPLTFTLTEVPSKRIWKFQR</sequence>
<evidence type="ECO:0000313" key="1">
    <source>
        <dbReference type="EMBL" id="MBW89778.1"/>
    </source>
</evidence>
<dbReference type="EMBL" id="GGEC01009295">
    <property type="protein sequence ID" value="MBW89778.1"/>
    <property type="molecule type" value="Transcribed_RNA"/>
</dbReference>
<protein>
    <submittedName>
        <fullName evidence="1">Uncharacterized protein</fullName>
    </submittedName>
</protein>
<proteinExistence type="predicted"/>
<name>A0A2P2J8I9_RHIMU</name>
<accession>A0A2P2J8I9</accession>
<organism evidence="1">
    <name type="scientific">Rhizophora mucronata</name>
    <name type="common">Asiatic mangrove</name>
    <dbReference type="NCBI Taxonomy" id="61149"/>
    <lineage>
        <taxon>Eukaryota</taxon>
        <taxon>Viridiplantae</taxon>
        <taxon>Streptophyta</taxon>
        <taxon>Embryophyta</taxon>
        <taxon>Tracheophyta</taxon>
        <taxon>Spermatophyta</taxon>
        <taxon>Magnoliopsida</taxon>
        <taxon>eudicotyledons</taxon>
        <taxon>Gunneridae</taxon>
        <taxon>Pentapetalae</taxon>
        <taxon>rosids</taxon>
        <taxon>fabids</taxon>
        <taxon>Malpighiales</taxon>
        <taxon>Rhizophoraceae</taxon>
        <taxon>Rhizophora</taxon>
    </lineage>
</organism>